<comment type="caution">
    <text evidence="2">The sequence shown here is derived from an EMBL/GenBank/DDBJ whole genome shotgun (WGS) entry which is preliminary data.</text>
</comment>
<accession>A0A8S1NDX6</accession>
<keyword evidence="3" id="KW-1185">Reference proteome</keyword>
<dbReference type="PROSITE" id="PS51434">
    <property type="entry name" value="NUP_C"/>
    <property type="match status" value="1"/>
</dbReference>
<evidence type="ECO:0000259" key="1">
    <source>
        <dbReference type="PROSITE" id="PS51434"/>
    </source>
</evidence>
<gene>
    <name evidence="2" type="ORF">PPRIM_AZ9-3.1.T0790099</name>
</gene>
<proteinExistence type="predicted"/>
<dbReference type="EMBL" id="CAJJDM010000082">
    <property type="protein sequence ID" value="CAD8087743.1"/>
    <property type="molecule type" value="Genomic_DNA"/>
</dbReference>
<dbReference type="PANTHER" id="PTHR23198:SF6">
    <property type="entry name" value="NUCLEAR PORE COMPLEX PROTEIN NUP98-NUP96"/>
    <property type="match status" value="1"/>
</dbReference>
<dbReference type="GO" id="GO:0006606">
    <property type="term" value="P:protein import into nucleus"/>
    <property type="evidence" value="ECO:0007669"/>
    <property type="project" value="TreeGrafter"/>
</dbReference>
<evidence type="ECO:0000313" key="2">
    <source>
        <dbReference type="EMBL" id="CAD8087743.1"/>
    </source>
</evidence>
<dbReference type="GO" id="GO:0034398">
    <property type="term" value="P:telomere tethering at nuclear periphery"/>
    <property type="evidence" value="ECO:0007669"/>
    <property type="project" value="TreeGrafter"/>
</dbReference>
<organism evidence="2 3">
    <name type="scientific">Paramecium primaurelia</name>
    <dbReference type="NCBI Taxonomy" id="5886"/>
    <lineage>
        <taxon>Eukaryota</taxon>
        <taxon>Sar</taxon>
        <taxon>Alveolata</taxon>
        <taxon>Ciliophora</taxon>
        <taxon>Intramacronucleata</taxon>
        <taxon>Oligohymenophorea</taxon>
        <taxon>Peniculida</taxon>
        <taxon>Parameciidae</taxon>
        <taxon>Paramecium</taxon>
    </lineage>
</organism>
<sequence length="1228" mass="146732">MSNTLFQRNSNTNIFQTSIPNSNSWTIPQTQRKRDVQGSYRAKFEQIKIQVVDDKNVLSTSIIFQPQYEKMTIIMIRLEDYYLIRAQQIDDYHITIIQNAIHQKRFNSSIISKVAGQVIKVPVFQIQKSANSIWESNNQSQLQQNIFNTTSSSFNDNRQQNNFFSSINNQNNQQQKQFENIFNTAPTNTNSFNIFSNSRQDQLQSNIFNQNVFNNNNKSQSEYNNYQSKEQNLPWMQQTQNIFQQNKPQLQIQIPNQQSFNSNNDVIQFNNNQSINSIFSQPQQLQLQQMNNIQSPFFQQQQQQQLLFYQQQQQQSQFQQQLQMIPLQMSQQLYQPFQNINNINLLSNDLQMISYQNQMNPIQFIKQSVDMINTFTTTLNNSIQEMEKLYKLEEDKYLEQEYLINQLEQKKRIERLKKQQEINLLPKKKNDSQNLFRIIPSSNNITIPISQKSSRISIQQQQQVNCGNNVSKISQKSIKTKKEYIIEIYFEESENFITFNEEFKDIKSKNDFKEQILQKIDLMQVFKNDKAAYFANSEFIIDENNNQDNHQTLSFRIQQTYRPILTKQGYYTLPDINQLTINQLKHVEDFTIYNEFGSLRWDTPTNLLYLNLDRIVDIQDSKVEVYDLDQIHEYLKPKVNKKLNKSCLITLKVPVPINQENYEKEHKFLQQKCKEQNIELVEIDQIKQQFVVRVDHFSIYTFVHDENEEQQQQQQQQTSNQNNNQQQQLIDNTENIKNLEFYENHALFLQQVNEISSLTKQSTNLKIKKINQTKRQNIELVQDFQICVNNKEIINIDYQICQFFMQGFEIQKESPIENIFCIKLLKCLFTLRKDIQSNLVINEKRLLGQRLQYYNILFGNSLIQLQDYIEFLEQHPGQFDFSDIEQFQRPNQFQQGLSLVLYLEQILASRIKDQTDSSYTEKVIKEIKNKNILNQTQKQQQILQFLSSLPSQEINLPFKVDDWISMIFEWKVQQNAVQYSQEWWLGLLNLLEQCEIQSTELASLMYFLYSKFNRSLEKIYNYLNQNHNQMSLFLEILIYNYDKANIKIHKRIITNKLTFLIENKESSEFILQILEQFQDLFSLSEIQKYKGSIAKMQNTLFYLNSFEIIIDEEVYLQKLIDQQDFINLGNYILQLNSPKFQKYVKFLFEFTIPILIIFGEIKLLESINKKLKHKKDIYQMKKREKQILDMSEVFCGTMIYESQIFQDFESKNVFEYQMLQVLNDYYFT</sequence>
<protein>
    <recommendedName>
        <fullName evidence="1">Peptidase S59 domain-containing protein</fullName>
    </recommendedName>
</protein>
<dbReference type="AlphaFoldDB" id="A0A8S1NDX6"/>
<dbReference type="OMA" id="DDWISMI"/>
<dbReference type="InterPro" id="IPR037665">
    <property type="entry name" value="Nucleoporin_S59-like"/>
</dbReference>
<feature type="domain" description="Peptidase S59" evidence="1">
    <location>
        <begin position="567"/>
        <end position="697"/>
    </location>
</feature>
<dbReference type="InterPro" id="IPR007230">
    <property type="entry name" value="Nup98_auto-Pept-S59_dom"/>
</dbReference>
<dbReference type="Proteomes" id="UP000688137">
    <property type="component" value="Unassembled WGS sequence"/>
</dbReference>
<dbReference type="GO" id="GO:0000973">
    <property type="term" value="P:post-transcriptional tethering of RNA polymerase II gene DNA at nuclear periphery"/>
    <property type="evidence" value="ECO:0007669"/>
    <property type="project" value="TreeGrafter"/>
</dbReference>
<name>A0A8S1NDX6_PARPR</name>
<dbReference type="GO" id="GO:0044614">
    <property type="term" value="C:nuclear pore cytoplasmic filaments"/>
    <property type="evidence" value="ECO:0007669"/>
    <property type="project" value="TreeGrafter"/>
</dbReference>
<dbReference type="GO" id="GO:0017056">
    <property type="term" value="F:structural constituent of nuclear pore"/>
    <property type="evidence" value="ECO:0007669"/>
    <property type="project" value="InterPro"/>
</dbReference>
<dbReference type="GO" id="GO:0008139">
    <property type="term" value="F:nuclear localization sequence binding"/>
    <property type="evidence" value="ECO:0007669"/>
    <property type="project" value="TreeGrafter"/>
</dbReference>
<dbReference type="Pfam" id="PF04096">
    <property type="entry name" value="Nucleoporin2"/>
    <property type="match status" value="1"/>
</dbReference>
<dbReference type="GO" id="GO:0003723">
    <property type="term" value="F:RNA binding"/>
    <property type="evidence" value="ECO:0007669"/>
    <property type="project" value="TreeGrafter"/>
</dbReference>
<dbReference type="GO" id="GO:0006405">
    <property type="term" value="P:RNA export from nucleus"/>
    <property type="evidence" value="ECO:0007669"/>
    <property type="project" value="TreeGrafter"/>
</dbReference>
<reference evidence="2" key="1">
    <citation type="submission" date="2021-01" db="EMBL/GenBank/DDBJ databases">
        <authorList>
            <consortium name="Genoscope - CEA"/>
            <person name="William W."/>
        </authorList>
    </citation>
    <scope>NUCLEOTIDE SEQUENCE</scope>
</reference>
<dbReference type="PANTHER" id="PTHR23198">
    <property type="entry name" value="NUCLEOPORIN"/>
    <property type="match status" value="1"/>
</dbReference>
<evidence type="ECO:0000313" key="3">
    <source>
        <dbReference type="Proteomes" id="UP000688137"/>
    </source>
</evidence>